<gene>
    <name evidence="1" type="ORF">DFA_02869</name>
</gene>
<organism evidence="1 2">
    <name type="scientific">Cavenderia fasciculata</name>
    <name type="common">Slime mold</name>
    <name type="synonym">Dictyostelium fasciculatum</name>
    <dbReference type="NCBI Taxonomy" id="261658"/>
    <lineage>
        <taxon>Eukaryota</taxon>
        <taxon>Amoebozoa</taxon>
        <taxon>Evosea</taxon>
        <taxon>Eumycetozoa</taxon>
        <taxon>Dictyostelia</taxon>
        <taxon>Acytosteliales</taxon>
        <taxon>Cavenderiaceae</taxon>
        <taxon>Cavenderia</taxon>
    </lineage>
</organism>
<sequence length="31" mass="3559">MQNCASKNNLQFLNQHTKVDSNGIVRITQQQ</sequence>
<dbReference type="RefSeq" id="XP_004362476.1">
    <property type="nucleotide sequence ID" value="XM_004362419.1"/>
</dbReference>
<dbReference type="KEGG" id="dfa:DFA_02869"/>
<protein>
    <submittedName>
        <fullName evidence="1">Uncharacterized protein</fullName>
    </submittedName>
</protein>
<reference evidence="2" key="1">
    <citation type="journal article" date="2011" name="Genome Res.">
        <title>Phylogeny-wide analysis of social amoeba genomes highlights ancient origins for complex intercellular communication.</title>
        <authorList>
            <person name="Heidel A.J."/>
            <person name="Lawal H.M."/>
            <person name="Felder M."/>
            <person name="Schilde C."/>
            <person name="Helps N.R."/>
            <person name="Tunggal B."/>
            <person name="Rivero F."/>
            <person name="John U."/>
            <person name="Schleicher M."/>
            <person name="Eichinger L."/>
            <person name="Platzer M."/>
            <person name="Noegel A.A."/>
            <person name="Schaap P."/>
            <person name="Gloeckner G."/>
        </authorList>
    </citation>
    <scope>NUCLEOTIDE SEQUENCE [LARGE SCALE GENOMIC DNA]</scope>
    <source>
        <strain evidence="2">SH3</strain>
    </source>
</reference>
<accession>F4PIP6</accession>
<proteinExistence type="predicted"/>
<dbReference type="AlphaFoldDB" id="F4PIP6"/>
<evidence type="ECO:0000313" key="2">
    <source>
        <dbReference type="Proteomes" id="UP000007797"/>
    </source>
</evidence>
<evidence type="ECO:0000313" key="1">
    <source>
        <dbReference type="EMBL" id="EGG24625.1"/>
    </source>
</evidence>
<dbReference type="GeneID" id="14876952"/>
<dbReference type="Proteomes" id="UP000007797">
    <property type="component" value="Unassembled WGS sequence"/>
</dbReference>
<name>F4PIP6_CACFS</name>
<dbReference type="EMBL" id="GL883006">
    <property type="protein sequence ID" value="EGG24625.1"/>
    <property type="molecule type" value="Genomic_DNA"/>
</dbReference>
<keyword evidence="2" id="KW-1185">Reference proteome</keyword>